<dbReference type="EC" id="3.4.21.92" evidence="6"/>
<dbReference type="NCBIfam" id="NF011090">
    <property type="entry name" value="PRK14513.1"/>
    <property type="match status" value="1"/>
</dbReference>
<sequence length="203" mass="22677">MSVIPYVIEQTGRGERSYDIYSRLLKDRIIFVGTPVESQMANSIVAQLLLLDSQNPEQEIQMYINCPGGEVYAGLAIYDTMRYIKAPVSTICVGMAMSMGSVLLMAGDKGKRMALPNSRIMIHQGSAGFRGNTPDLEVQAKEVLKLRDTLIGIYHKHTDIPHEKLLRDMERDYFMSPAEALEYGLIDQVIEQTRDMSAVGGDQ</sequence>
<comment type="function">
    <text evidence="6">Cleaves peptides in various proteins in a process that requires ATP hydrolysis. Has a chymotrypsin-like activity. Plays a major role in the degradation of misfolded proteins.</text>
</comment>
<keyword evidence="4 6" id="KW-0378">Hydrolase</keyword>
<proteinExistence type="inferred from homology"/>
<dbReference type="InterPro" id="IPR023562">
    <property type="entry name" value="ClpP/TepA"/>
</dbReference>
<keyword evidence="2 6" id="KW-0963">Cytoplasm</keyword>
<evidence type="ECO:0000256" key="4">
    <source>
        <dbReference type="ARBA" id="ARBA00022801"/>
    </source>
</evidence>
<comment type="caution">
    <text evidence="8">The sequence shown here is derived from an EMBL/GenBank/DDBJ whole genome shotgun (WGS) entry which is preliminary data.</text>
</comment>
<dbReference type="GO" id="GO:0008233">
    <property type="term" value="F:peptidase activity"/>
    <property type="evidence" value="ECO:0007669"/>
    <property type="project" value="UniProtKB-KW"/>
</dbReference>
<keyword evidence="3 6" id="KW-0645">Protease</keyword>
<gene>
    <name evidence="6 8" type="primary">clpP</name>
    <name evidence="8" type="ORF">Dxin01_03804</name>
</gene>
<dbReference type="PANTHER" id="PTHR10381">
    <property type="entry name" value="ATP-DEPENDENT CLP PROTEASE PROTEOLYTIC SUBUNIT"/>
    <property type="match status" value="1"/>
</dbReference>
<comment type="subcellular location">
    <subcellularLocation>
        <location evidence="6">Cytoplasm</location>
    </subcellularLocation>
</comment>
<dbReference type="Proteomes" id="UP001458946">
    <property type="component" value="Unassembled WGS sequence"/>
</dbReference>
<protein>
    <recommendedName>
        <fullName evidence="6 7">ATP-dependent Clp protease proteolytic subunit</fullName>
        <ecNumber evidence="6">3.4.21.92</ecNumber>
    </recommendedName>
    <alternativeName>
        <fullName evidence="6">Endopeptidase Clp</fullName>
    </alternativeName>
</protein>
<dbReference type="HAMAP" id="MF_00444">
    <property type="entry name" value="ClpP"/>
    <property type="match status" value="1"/>
</dbReference>
<evidence type="ECO:0000256" key="3">
    <source>
        <dbReference type="ARBA" id="ARBA00022670"/>
    </source>
</evidence>
<dbReference type="Gene3D" id="3.90.226.10">
    <property type="entry name" value="2-enoyl-CoA Hydratase, Chain A, domain 1"/>
    <property type="match status" value="1"/>
</dbReference>
<dbReference type="CDD" id="cd07017">
    <property type="entry name" value="S14_ClpP_2"/>
    <property type="match status" value="1"/>
</dbReference>
<name>A0ABP9VHA9_9DEIO</name>
<reference evidence="8 9" key="1">
    <citation type="submission" date="2024-02" db="EMBL/GenBank/DDBJ databases">
        <title>Deinococcus xinjiangensis NBRC 107630.</title>
        <authorList>
            <person name="Ichikawa N."/>
            <person name="Katano-Makiyama Y."/>
            <person name="Hidaka K."/>
        </authorList>
    </citation>
    <scope>NUCLEOTIDE SEQUENCE [LARGE SCALE GENOMIC DNA]</scope>
    <source>
        <strain evidence="8 9">NBRC 107630</strain>
    </source>
</reference>
<dbReference type="SUPFAM" id="SSF52096">
    <property type="entry name" value="ClpP/crotonase"/>
    <property type="match status" value="1"/>
</dbReference>
<evidence type="ECO:0000313" key="8">
    <source>
        <dbReference type="EMBL" id="GAA5504036.1"/>
    </source>
</evidence>
<organism evidence="8 9">
    <name type="scientific">Deinococcus xinjiangensis</name>
    <dbReference type="NCBI Taxonomy" id="457454"/>
    <lineage>
        <taxon>Bacteria</taxon>
        <taxon>Thermotogati</taxon>
        <taxon>Deinococcota</taxon>
        <taxon>Deinococci</taxon>
        <taxon>Deinococcales</taxon>
        <taxon>Deinococcaceae</taxon>
        <taxon>Deinococcus</taxon>
    </lineage>
</organism>
<evidence type="ECO:0000256" key="1">
    <source>
        <dbReference type="ARBA" id="ARBA00007039"/>
    </source>
</evidence>
<feature type="active site" description="Nucleophile" evidence="6">
    <location>
        <position position="98"/>
    </location>
</feature>
<dbReference type="PRINTS" id="PR00127">
    <property type="entry name" value="CLPPROTEASEP"/>
</dbReference>
<evidence type="ECO:0000256" key="6">
    <source>
        <dbReference type="HAMAP-Rule" id="MF_00444"/>
    </source>
</evidence>
<dbReference type="Pfam" id="PF00574">
    <property type="entry name" value="CLP_protease"/>
    <property type="match status" value="1"/>
</dbReference>
<dbReference type="InterPro" id="IPR001907">
    <property type="entry name" value="ClpP"/>
</dbReference>
<dbReference type="NCBIfam" id="NF001368">
    <property type="entry name" value="PRK00277.1"/>
    <property type="match status" value="1"/>
</dbReference>
<feature type="active site" evidence="6">
    <location>
        <position position="123"/>
    </location>
</feature>
<comment type="subunit">
    <text evidence="6">Fourteen ClpP subunits assemble into 2 heptameric rings which stack back to back to give a disk-like structure with a central cavity, resembling the structure of eukaryotic proteasomes.</text>
</comment>
<dbReference type="NCBIfam" id="NF009205">
    <property type="entry name" value="PRK12553.1"/>
    <property type="match status" value="1"/>
</dbReference>
<dbReference type="EMBL" id="BAABRN010000082">
    <property type="protein sequence ID" value="GAA5504036.1"/>
    <property type="molecule type" value="Genomic_DNA"/>
</dbReference>
<evidence type="ECO:0000256" key="7">
    <source>
        <dbReference type="RuleBase" id="RU003567"/>
    </source>
</evidence>
<dbReference type="InterPro" id="IPR029045">
    <property type="entry name" value="ClpP/crotonase-like_dom_sf"/>
</dbReference>
<keyword evidence="5 6" id="KW-0720">Serine protease</keyword>
<evidence type="ECO:0000313" key="9">
    <source>
        <dbReference type="Proteomes" id="UP001458946"/>
    </source>
</evidence>
<accession>A0ABP9VHA9</accession>
<comment type="catalytic activity">
    <reaction evidence="6">
        <text>Hydrolysis of proteins to small peptides in the presence of ATP and magnesium. alpha-casein is the usual test substrate. In the absence of ATP, only oligopeptides shorter than five residues are hydrolyzed (such as succinyl-Leu-Tyr-|-NHMec, and Leu-Tyr-Leu-|-Tyr-Trp, in which cleavage of the -Tyr-|-Leu- and -Tyr-|-Trp bonds also occurs).</text>
        <dbReference type="EC" id="3.4.21.92"/>
    </reaction>
</comment>
<dbReference type="PANTHER" id="PTHR10381:SF70">
    <property type="entry name" value="ATP-DEPENDENT CLP PROTEASE PROTEOLYTIC SUBUNIT"/>
    <property type="match status" value="1"/>
</dbReference>
<comment type="similarity">
    <text evidence="1 6 7">Belongs to the peptidase S14 family.</text>
</comment>
<keyword evidence="9" id="KW-1185">Reference proteome</keyword>
<evidence type="ECO:0000256" key="2">
    <source>
        <dbReference type="ARBA" id="ARBA00022490"/>
    </source>
</evidence>
<evidence type="ECO:0000256" key="5">
    <source>
        <dbReference type="ARBA" id="ARBA00022825"/>
    </source>
</evidence>
<dbReference type="GO" id="GO:0006508">
    <property type="term" value="P:proteolysis"/>
    <property type="evidence" value="ECO:0007669"/>
    <property type="project" value="UniProtKB-KW"/>
</dbReference>